<protein>
    <submittedName>
        <fullName evidence="2">UPF0053 inner membrane protein YgdQ</fullName>
    </submittedName>
</protein>
<evidence type="ECO:0000256" key="1">
    <source>
        <dbReference type="SAM" id="Phobius"/>
    </source>
</evidence>
<sequence>MDWITTAEGWTALLTLTTLEIVLGIDNVIFISILAGKLPEAQRERARIVGLSLAMIMRIGLLFSISWVVGLTEPIFDLFGHGFSGRDLILLGGGLFLIYKATTEIHEKLEGAEHEGAVRAAASFASVIVQILLLDIVFSLDSVITAVGLADELGVMVTAVVIAVLVMLVASGGIATFVNRHPTVKMLALSFLLLIGMTLVADGFGQHVSKGYIYAAMGFSVFVEALNLRLRSNAPQPAHLHAEHLNQRAVEKVSRATGKT</sequence>
<feature type="transmembrane region" description="Helical" evidence="1">
    <location>
        <begin position="48"/>
        <end position="72"/>
    </location>
</feature>
<proteinExistence type="predicted"/>
<accession>A0A6J4UKY2</accession>
<feature type="transmembrane region" description="Helical" evidence="1">
    <location>
        <begin position="153"/>
        <end position="174"/>
    </location>
</feature>
<dbReference type="PANTHER" id="PTHR30060:SF0">
    <property type="entry name" value="COILED-COIL PROTEIN (DUF2040)-RELATED"/>
    <property type="match status" value="1"/>
</dbReference>
<gene>
    <name evidence="2" type="ORF">AVDCRST_MAG73-2973</name>
</gene>
<feature type="transmembrane region" description="Helical" evidence="1">
    <location>
        <begin position="78"/>
        <end position="99"/>
    </location>
</feature>
<evidence type="ECO:0000313" key="2">
    <source>
        <dbReference type="EMBL" id="CAA9552226.1"/>
    </source>
</evidence>
<keyword evidence="1" id="KW-1133">Transmembrane helix</keyword>
<keyword evidence="1" id="KW-0812">Transmembrane</keyword>
<dbReference type="AlphaFoldDB" id="A0A6J4UKY2"/>
<dbReference type="PANTHER" id="PTHR30060">
    <property type="entry name" value="INNER MEMBRANE PROTEIN"/>
    <property type="match status" value="1"/>
</dbReference>
<dbReference type="InterPro" id="IPR005496">
    <property type="entry name" value="Integral_membrane_TerC"/>
</dbReference>
<organism evidence="2">
    <name type="scientific">uncultured Thermomicrobiales bacterium</name>
    <dbReference type="NCBI Taxonomy" id="1645740"/>
    <lineage>
        <taxon>Bacteria</taxon>
        <taxon>Pseudomonadati</taxon>
        <taxon>Thermomicrobiota</taxon>
        <taxon>Thermomicrobia</taxon>
        <taxon>Thermomicrobiales</taxon>
        <taxon>environmental samples</taxon>
    </lineage>
</organism>
<name>A0A6J4UKY2_9BACT</name>
<feature type="transmembrane region" description="Helical" evidence="1">
    <location>
        <begin position="12"/>
        <end position="36"/>
    </location>
</feature>
<feature type="transmembrane region" description="Helical" evidence="1">
    <location>
        <begin position="120"/>
        <end position="147"/>
    </location>
</feature>
<keyword evidence="1" id="KW-0472">Membrane</keyword>
<dbReference type="Pfam" id="PF03741">
    <property type="entry name" value="TerC"/>
    <property type="match status" value="1"/>
</dbReference>
<dbReference type="GO" id="GO:0005886">
    <property type="term" value="C:plasma membrane"/>
    <property type="evidence" value="ECO:0007669"/>
    <property type="project" value="TreeGrafter"/>
</dbReference>
<dbReference type="EMBL" id="CADCWE010000199">
    <property type="protein sequence ID" value="CAA9552226.1"/>
    <property type="molecule type" value="Genomic_DNA"/>
</dbReference>
<feature type="transmembrane region" description="Helical" evidence="1">
    <location>
        <begin position="186"/>
        <end position="205"/>
    </location>
</feature>
<reference evidence="2" key="1">
    <citation type="submission" date="2020-02" db="EMBL/GenBank/DDBJ databases">
        <authorList>
            <person name="Meier V. D."/>
        </authorList>
    </citation>
    <scope>NUCLEOTIDE SEQUENCE</scope>
    <source>
        <strain evidence="2">AVDCRST_MAG73</strain>
    </source>
</reference>